<dbReference type="AlphaFoldDB" id="A0AAV5UAQ0"/>
<comment type="caution">
    <text evidence="1">The sequence shown here is derived from an EMBL/GenBank/DDBJ whole genome shotgun (WGS) entry which is preliminary data.</text>
</comment>
<keyword evidence="2" id="KW-1185">Reference proteome</keyword>
<dbReference type="EMBL" id="BTSX01000006">
    <property type="protein sequence ID" value="GMT03961.1"/>
    <property type="molecule type" value="Genomic_DNA"/>
</dbReference>
<evidence type="ECO:0000313" key="1">
    <source>
        <dbReference type="EMBL" id="GMT03961.1"/>
    </source>
</evidence>
<sequence length="85" mass="9873">MKGTLSGIRRKIVQTVQKIALRTFNSLRMFWNNYPLVPFPSHLIRDIDRSSDGIIVHHSSVSIFFLPLISLKSTMGWIQSQDHRH</sequence>
<reference evidence="1" key="1">
    <citation type="submission" date="2023-10" db="EMBL/GenBank/DDBJ databases">
        <title>Genome assembly of Pristionchus species.</title>
        <authorList>
            <person name="Yoshida K."/>
            <person name="Sommer R.J."/>
        </authorList>
    </citation>
    <scope>NUCLEOTIDE SEQUENCE</scope>
    <source>
        <strain evidence="1">RS0144</strain>
    </source>
</reference>
<accession>A0AAV5UAQ0</accession>
<dbReference type="Proteomes" id="UP001432027">
    <property type="component" value="Unassembled WGS sequence"/>
</dbReference>
<name>A0AAV5UAQ0_9BILA</name>
<evidence type="ECO:0000313" key="2">
    <source>
        <dbReference type="Proteomes" id="UP001432027"/>
    </source>
</evidence>
<proteinExistence type="predicted"/>
<gene>
    <name evidence="1" type="ORF">PENTCL1PPCAC_26135</name>
</gene>
<organism evidence="1 2">
    <name type="scientific">Pristionchus entomophagus</name>
    <dbReference type="NCBI Taxonomy" id="358040"/>
    <lineage>
        <taxon>Eukaryota</taxon>
        <taxon>Metazoa</taxon>
        <taxon>Ecdysozoa</taxon>
        <taxon>Nematoda</taxon>
        <taxon>Chromadorea</taxon>
        <taxon>Rhabditida</taxon>
        <taxon>Rhabditina</taxon>
        <taxon>Diplogasteromorpha</taxon>
        <taxon>Diplogasteroidea</taxon>
        <taxon>Neodiplogasteridae</taxon>
        <taxon>Pristionchus</taxon>
    </lineage>
</organism>
<protein>
    <submittedName>
        <fullName evidence="1">Uncharacterized protein</fullName>
    </submittedName>
</protein>